<evidence type="ECO:0000313" key="2">
    <source>
        <dbReference type="Proteomes" id="UP001178148"/>
    </source>
</evidence>
<sequence>MLELSLGLDLIASSMDQFAGNKPIVAKLITLKSNEYCYLPHVVLYIGYGVRSV</sequence>
<gene>
    <name evidence="1" type="ORF">QS748_11735</name>
</gene>
<accession>A0AA90STW2</accession>
<dbReference type="AlphaFoldDB" id="A0AA90STW2"/>
<evidence type="ECO:0000313" key="1">
    <source>
        <dbReference type="EMBL" id="MDP0589814.1"/>
    </source>
</evidence>
<protein>
    <submittedName>
        <fullName evidence="1">Uncharacterized protein</fullName>
    </submittedName>
</protein>
<keyword evidence="2" id="KW-1185">Reference proteome</keyword>
<reference evidence="1 2" key="1">
    <citation type="journal article" date="2023" name="bioRxiv">
        <title>An intranuclear bacterial parasite of deep-sea mussels expresses apoptosis inhibitors acquired from its host.</title>
        <authorList>
            <person name="Gonzalez Porras M.A."/>
            <person name="Assie A."/>
            <person name="Tietjen M."/>
            <person name="Violette M."/>
            <person name="Kleiner M."/>
            <person name="Gruber-Vodicka H."/>
            <person name="Dubilier N."/>
            <person name="Leisch N."/>
        </authorList>
    </citation>
    <scope>NUCLEOTIDE SEQUENCE [LARGE SCALE GENOMIC DNA]</scope>
    <source>
        <strain evidence="1">IAP13</strain>
    </source>
</reference>
<dbReference type="Proteomes" id="UP001178148">
    <property type="component" value="Unassembled WGS sequence"/>
</dbReference>
<name>A0AA90STW2_9GAMM</name>
<organism evidence="1 2">
    <name type="scientific">Candidatus Endonucleibacter bathymodioli</name>
    <dbReference type="NCBI Taxonomy" id="539814"/>
    <lineage>
        <taxon>Bacteria</taxon>
        <taxon>Pseudomonadati</taxon>
        <taxon>Pseudomonadota</taxon>
        <taxon>Gammaproteobacteria</taxon>
        <taxon>Oceanospirillales</taxon>
        <taxon>Endozoicomonadaceae</taxon>
        <taxon>Candidatus Endonucleibacter</taxon>
    </lineage>
</organism>
<proteinExistence type="predicted"/>
<comment type="caution">
    <text evidence="1">The sequence shown here is derived from an EMBL/GenBank/DDBJ whole genome shotgun (WGS) entry which is preliminary data.</text>
</comment>
<dbReference type="EMBL" id="JASXSV010000021">
    <property type="protein sequence ID" value="MDP0589814.1"/>
    <property type="molecule type" value="Genomic_DNA"/>
</dbReference>